<sequence length="190" mass="21527">MINWALAWWGLVWACLGAERLTRERYGRETPQQLHRQSRIPQVKYCSLCNAYFYSEEMLKAHIKGSSRHPKCHYVLSTRHHFCRDCEKHFKTIGALRIHLDFAHLDSDTEDGPTRPDGWEDQQALAEDAALGGEIPIPPETLFALTIGLAALTLRKSTTCTGVLRPNCPICFSGRKVMCATRCGHVFRSG</sequence>
<evidence type="ECO:0000256" key="3">
    <source>
        <dbReference type="ARBA" id="ARBA00022833"/>
    </source>
</evidence>
<keyword evidence="8" id="KW-1185">Reference proteome</keyword>
<accession>A0AAD7GLI3</accession>
<keyword evidence="5" id="KW-0732">Signal</keyword>
<evidence type="ECO:0000256" key="2">
    <source>
        <dbReference type="ARBA" id="ARBA00022771"/>
    </source>
</evidence>
<evidence type="ECO:0000256" key="5">
    <source>
        <dbReference type="SAM" id="SignalP"/>
    </source>
</evidence>
<feature type="signal peptide" evidence="5">
    <location>
        <begin position="1"/>
        <end position="17"/>
    </location>
</feature>
<dbReference type="AlphaFoldDB" id="A0AAD7GLI3"/>
<keyword evidence="2 4" id="KW-0863">Zinc-finger</keyword>
<feature type="chain" id="PRO_5042242393" description="C2H2-type domain-containing protein" evidence="5">
    <location>
        <begin position="18"/>
        <end position="190"/>
    </location>
</feature>
<dbReference type="SUPFAM" id="SSF57667">
    <property type="entry name" value="beta-beta-alpha zinc fingers"/>
    <property type="match status" value="1"/>
</dbReference>
<keyword evidence="3" id="KW-0862">Zinc</keyword>
<organism evidence="7 8">
    <name type="scientific">Mycena rosella</name>
    <name type="common">Pink bonnet</name>
    <name type="synonym">Agaricus rosellus</name>
    <dbReference type="NCBI Taxonomy" id="1033263"/>
    <lineage>
        <taxon>Eukaryota</taxon>
        <taxon>Fungi</taxon>
        <taxon>Dikarya</taxon>
        <taxon>Basidiomycota</taxon>
        <taxon>Agaricomycotina</taxon>
        <taxon>Agaricomycetes</taxon>
        <taxon>Agaricomycetidae</taxon>
        <taxon>Agaricales</taxon>
        <taxon>Marasmiineae</taxon>
        <taxon>Mycenaceae</taxon>
        <taxon>Mycena</taxon>
    </lineage>
</organism>
<dbReference type="PROSITE" id="PS50157">
    <property type="entry name" value="ZINC_FINGER_C2H2_2"/>
    <property type="match status" value="1"/>
</dbReference>
<evidence type="ECO:0000259" key="6">
    <source>
        <dbReference type="PROSITE" id="PS50157"/>
    </source>
</evidence>
<feature type="non-terminal residue" evidence="7">
    <location>
        <position position="190"/>
    </location>
</feature>
<gene>
    <name evidence="7" type="ORF">B0H17DRAFT_1060234</name>
</gene>
<dbReference type="InterPro" id="IPR013087">
    <property type="entry name" value="Znf_C2H2_type"/>
</dbReference>
<dbReference type="SMART" id="SM00355">
    <property type="entry name" value="ZnF_C2H2"/>
    <property type="match status" value="2"/>
</dbReference>
<dbReference type="Pfam" id="PF12171">
    <property type="entry name" value="zf-C2H2_jaz"/>
    <property type="match status" value="1"/>
</dbReference>
<evidence type="ECO:0000313" key="7">
    <source>
        <dbReference type="EMBL" id="KAJ7693451.1"/>
    </source>
</evidence>
<reference evidence="7" key="1">
    <citation type="submission" date="2023-03" db="EMBL/GenBank/DDBJ databases">
        <title>Massive genome expansion in bonnet fungi (Mycena s.s.) driven by repeated elements and novel gene families across ecological guilds.</title>
        <authorList>
            <consortium name="Lawrence Berkeley National Laboratory"/>
            <person name="Harder C.B."/>
            <person name="Miyauchi S."/>
            <person name="Viragh M."/>
            <person name="Kuo A."/>
            <person name="Thoen E."/>
            <person name="Andreopoulos B."/>
            <person name="Lu D."/>
            <person name="Skrede I."/>
            <person name="Drula E."/>
            <person name="Henrissat B."/>
            <person name="Morin E."/>
            <person name="Kohler A."/>
            <person name="Barry K."/>
            <person name="LaButti K."/>
            <person name="Morin E."/>
            <person name="Salamov A."/>
            <person name="Lipzen A."/>
            <person name="Mereny Z."/>
            <person name="Hegedus B."/>
            <person name="Baldrian P."/>
            <person name="Stursova M."/>
            <person name="Weitz H."/>
            <person name="Taylor A."/>
            <person name="Grigoriev I.V."/>
            <person name="Nagy L.G."/>
            <person name="Martin F."/>
            <person name="Kauserud H."/>
        </authorList>
    </citation>
    <scope>NUCLEOTIDE SEQUENCE</scope>
    <source>
        <strain evidence="7">CBHHK067</strain>
    </source>
</reference>
<evidence type="ECO:0000313" key="8">
    <source>
        <dbReference type="Proteomes" id="UP001221757"/>
    </source>
</evidence>
<dbReference type="InterPro" id="IPR036236">
    <property type="entry name" value="Znf_C2H2_sf"/>
</dbReference>
<protein>
    <recommendedName>
        <fullName evidence="6">C2H2-type domain-containing protein</fullName>
    </recommendedName>
</protein>
<dbReference type="Proteomes" id="UP001221757">
    <property type="component" value="Unassembled WGS sequence"/>
</dbReference>
<dbReference type="GO" id="GO:0008270">
    <property type="term" value="F:zinc ion binding"/>
    <property type="evidence" value="ECO:0007669"/>
    <property type="project" value="UniProtKB-KW"/>
</dbReference>
<evidence type="ECO:0000256" key="1">
    <source>
        <dbReference type="ARBA" id="ARBA00022723"/>
    </source>
</evidence>
<comment type="caution">
    <text evidence="7">The sequence shown here is derived from an EMBL/GenBank/DDBJ whole genome shotgun (WGS) entry which is preliminary data.</text>
</comment>
<dbReference type="Gene3D" id="3.30.160.60">
    <property type="entry name" value="Classic Zinc Finger"/>
    <property type="match status" value="1"/>
</dbReference>
<dbReference type="InterPro" id="IPR022755">
    <property type="entry name" value="Znf_C2H2_jaz"/>
</dbReference>
<proteinExistence type="predicted"/>
<dbReference type="PROSITE" id="PS00028">
    <property type="entry name" value="ZINC_FINGER_C2H2_1"/>
    <property type="match status" value="1"/>
</dbReference>
<dbReference type="EMBL" id="JARKIE010000046">
    <property type="protein sequence ID" value="KAJ7693451.1"/>
    <property type="molecule type" value="Genomic_DNA"/>
</dbReference>
<evidence type="ECO:0000256" key="4">
    <source>
        <dbReference type="PROSITE-ProRule" id="PRU00042"/>
    </source>
</evidence>
<keyword evidence="1" id="KW-0479">Metal-binding</keyword>
<name>A0AAD7GLI3_MYCRO</name>
<feature type="domain" description="C2H2-type" evidence="6">
    <location>
        <begin position="81"/>
        <end position="109"/>
    </location>
</feature>